<feature type="region of interest" description="Disordered" evidence="3">
    <location>
        <begin position="429"/>
        <end position="449"/>
    </location>
</feature>
<keyword evidence="6" id="KW-1185">Reference proteome</keyword>
<dbReference type="InterPro" id="IPR023179">
    <property type="entry name" value="GTP-bd_ortho_bundle_sf"/>
</dbReference>
<evidence type="ECO:0000313" key="5">
    <source>
        <dbReference type="EMBL" id="KAL1407081.1"/>
    </source>
</evidence>
<proteinExistence type="predicted"/>
<comment type="caution">
    <text evidence="5">The sequence shown here is derived from an EMBL/GenBank/DDBJ whole genome shotgun (WGS) entry which is preliminary data.</text>
</comment>
<keyword evidence="1" id="KW-0547">Nucleotide-binding</keyword>
<name>A0ABR3PXD0_9TREE</name>
<gene>
    <name evidence="5" type="primary">mtg1</name>
    <name evidence="5" type="ORF">Q8F55_006494</name>
</gene>
<dbReference type="PANTHER" id="PTHR45782">
    <property type="entry name" value="MITOCHONDRIAL RIBOSOME-ASSOCIATED GTPASE 1"/>
    <property type="match status" value="1"/>
</dbReference>
<evidence type="ECO:0000256" key="1">
    <source>
        <dbReference type="ARBA" id="ARBA00022741"/>
    </source>
</evidence>
<evidence type="ECO:0000313" key="6">
    <source>
        <dbReference type="Proteomes" id="UP001565368"/>
    </source>
</evidence>
<sequence>MALPRLLFPFPTRTPSWFAGHMARSLRELPALLDEVDLVLEARDSRLPLTSVNPAFDAVLERAWGHCGSGPDRKGKGKEKIVIYTKRDLAEARYEAPLRDAFWSQAQQRVLFVDSRQDADVREVMKRASQTARDHGETLTDLKVLVVGMPNVGKSSLLNALRRVGVRKGKAFMTGAEPGVTRRLTGTVKIQQEPPIYVYDTPGVMVPYLGHSEIGSERGLKLALTAGIKEGLFEPDAIADYLLYKLNLRLGAEEYLGIDEASRHACYSAGLPLPPDFARTDSLMEFLDALAFRLGALRKGGERDLEAALTFLLRAFREGKLGRWTLDDVDGVEAEFIARASPKDEAGMLASTAVHSELGLVGSAPPAVPVPDTAARDLPLSARVSQTVAAFLQTSAQERADADAGRNLSGNQQKKAVLREKAEFRLARAKALGLDKKPKGYQGRRPRRR</sequence>
<dbReference type="PANTHER" id="PTHR45782:SF4">
    <property type="entry name" value="MITOCHONDRIAL RIBOSOME-ASSOCIATED GTPASE 1"/>
    <property type="match status" value="1"/>
</dbReference>
<dbReference type="Gene3D" id="1.10.1580.10">
    <property type="match status" value="1"/>
</dbReference>
<evidence type="ECO:0000256" key="3">
    <source>
        <dbReference type="SAM" id="MobiDB-lite"/>
    </source>
</evidence>
<dbReference type="RefSeq" id="XP_069207025.1">
    <property type="nucleotide sequence ID" value="XM_069354954.1"/>
</dbReference>
<evidence type="ECO:0000259" key="4">
    <source>
        <dbReference type="Pfam" id="PF01926"/>
    </source>
</evidence>
<protein>
    <submittedName>
        <fullName evidence="5">Mitochondrial GTPase 1</fullName>
    </submittedName>
</protein>
<dbReference type="SUPFAM" id="SSF52540">
    <property type="entry name" value="P-loop containing nucleoside triphosphate hydrolases"/>
    <property type="match status" value="1"/>
</dbReference>
<dbReference type="Pfam" id="PF01926">
    <property type="entry name" value="MMR_HSR1"/>
    <property type="match status" value="1"/>
</dbReference>
<feature type="domain" description="G" evidence="4">
    <location>
        <begin position="143"/>
        <end position="209"/>
    </location>
</feature>
<accession>A0ABR3PXD0</accession>
<keyword evidence="2" id="KW-0342">GTP-binding</keyword>
<dbReference type="Gene3D" id="3.40.50.300">
    <property type="entry name" value="P-loop containing nucleotide triphosphate hydrolases"/>
    <property type="match status" value="1"/>
</dbReference>
<evidence type="ECO:0000256" key="2">
    <source>
        <dbReference type="ARBA" id="ARBA00023134"/>
    </source>
</evidence>
<reference evidence="5 6" key="1">
    <citation type="submission" date="2023-08" db="EMBL/GenBank/DDBJ databases">
        <title>Annotated Genome Sequence of Vanrija albida AlHP1.</title>
        <authorList>
            <person name="Herzog R."/>
        </authorList>
    </citation>
    <scope>NUCLEOTIDE SEQUENCE [LARGE SCALE GENOMIC DNA]</scope>
    <source>
        <strain evidence="5 6">AlHP1</strain>
    </source>
</reference>
<dbReference type="EMBL" id="JBBXJM010000005">
    <property type="protein sequence ID" value="KAL1407081.1"/>
    <property type="molecule type" value="Genomic_DNA"/>
</dbReference>
<dbReference type="Proteomes" id="UP001565368">
    <property type="component" value="Unassembled WGS sequence"/>
</dbReference>
<organism evidence="5 6">
    <name type="scientific">Vanrija albida</name>
    <dbReference type="NCBI Taxonomy" id="181172"/>
    <lineage>
        <taxon>Eukaryota</taxon>
        <taxon>Fungi</taxon>
        <taxon>Dikarya</taxon>
        <taxon>Basidiomycota</taxon>
        <taxon>Agaricomycotina</taxon>
        <taxon>Tremellomycetes</taxon>
        <taxon>Trichosporonales</taxon>
        <taxon>Trichosporonaceae</taxon>
        <taxon>Vanrija</taxon>
    </lineage>
</organism>
<dbReference type="GeneID" id="95987537"/>
<dbReference type="CDD" id="cd01856">
    <property type="entry name" value="YlqF"/>
    <property type="match status" value="1"/>
</dbReference>
<dbReference type="InterPro" id="IPR006073">
    <property type="entry name" value="GTP-bd"/>
</dbReference>
<dbReference type="InterPro" id="IPR027417">
    <property type="entry name" value="P-loop_NTPase"/>
</dbReference>